<evidence type="ECO:0000256" key="1">
    <source>
        <dbReference type="SAM" id="SignalP"/>
    </source>
</evidence>
<name>A0AAD8JTE0_TARER</name>
<comment type="caution">
    <text evidence="2">The sequence shown here is derived from an EMBL/GenBank/DDBJ whole genome shotgun (WGS) entry which is preliminary data.</text>
</comment>
<feature type="signal peptide" evidence="1">
    <location>
        <begin position="1"/>
        <end position="15"/>
    </location>
</feature>
<keyword evidence="3" id="KW-1185">Reference proteome</keyword>
<dbReference type="Proteomes" id="UP001229421">
    <property type="component" value="Unassembled WGS sequence"/>
</dbReference>
<dbReference type="EMBL" id="JAUHHV010000010">
    <property type="protein sequence ID" value="KAK1409229.1"/>
    <property type="molecule type" value="Genomic_DNA"/>
</dbReference>
<sequence length="84" mass="9729">MTLQVFCSLVPFLTAMLERYQYHCYTSHQTLHPRRKHTSLDLGLITSNHISGNNRSSFSFLNWLWIHTAKVFGDVPLPGWQGPK</sequence>
<feature type="chain" id="PRO_5042105037" description="Secreted protein" evidence="1">
    <location>
        <begin position="16"/>
        <end position="84"/>
    </location>
</feature>
<dbReference type="AlphaFoldDB" id="A0AAD8JTE0"/>
<evidence type="ECO:0000313" key="3">
    <source>
        <dbReference type="Proteomes" id="UP001229421"/>
    </source>
</evidence>
<evidence type="ECO:0000313" key="2">
    <source>
        <dbReference type="EMBL" id="KAK1409229.1"/>
    </source>
</evidence>
<keyword evidence="1" id="KW-0732">Signal</keyword>
<protein>
    <recommendedName>
        <fullName evidence="4">Secreted protein</fullName>
    </recommendedName>
</protein>
<accession>A0AAD8JTE0</accession>
<reference evidence="2" key="1">
    <citation type="journal article" date="2023" name="bioRxiv">
        <title>Improved chromosome-level genome assembly for marigold (Tagetes erecta).</title>
        <authorList>
            <person name="Jiang F."/>
            <person name="Yuan L."/>
            <person name="Wang S."/>
            <person name="Wang H."/>
            <person name="Xu D."/>
            <person name="Wang A."/>
            <person name="Fan W."/>
        </authorList>
    </citation>
    <scope>NUCLEOTIDE SEQUENCE</scope>
    <source>
        <strain evidence="2">WSJ</strain>
        <tissue evidence="2">Leaf</tissue>
    </source>
</reference>
<evidence type="ECO:0008006" key="4">
    <source>
        <dbReference type="Google" id="ProtNLM"/>
    </source>
</evidence>
<proteinExistence type="predicted"/>
<organism evidence="2 3">
    <name type="scientific">Tagetes erecta</name>
    <name type="common">African marigold</name>
    <dbReference type="NCBI Taxonomy" id="13708"/>
    <lineage>
        <taxon>Eukaryota</taxon>
        <taxon>Viridiplantae</taxon>
        <taxon>Streptophyta</taxon>
        <taxon>Embryophyta</taxon>
        <taxon>Tracheophyta</taxon>
        <taxon>Spermatophyta</taxon>
        <taxon>Magnoliopsida</taxon>
        <taxon>eudicotyledons</taxon>
        <taxon>Gunneridae</taxon>
        <taxon>Pentapetalae</taxon>
        <taxon>asterids</taxon>
        <taxon>campanulids</taxon>
        <taxon>Asterales</taxon>
        <taxon>Asteraceae</taxon>
        <taxon>Asteroideae</taxon>
        <taxon>Heliantheae alliance</taxon>
        <taxon>Tageteae</taxon>
        <taxon>Tagetes</taxon>
    </lineage>
</organism>
<gene>
    <name evidence="2" type="ORF">QVD17_35754</name>
</gene>